<comment type="cofactor">
    <cofactor evidence="8">
        <name>Mg(2+)</name>
        <dbReference type="ChEBI" id="CHEBI:18420"/>
    </cofactor>
    <text evidence="8">Binds 1 Mg(2+) ion per subunit.</text>
</comment>
<dbReference type="Gene3D" id="1.10.300.10">
    <property type="entry name" value="Adenylosuccinate Synthetase, subunit A, domain 2"/>
    <property type="match status" value="1"/>
</dbReference>
<dbReference type="Pfam" id="PF00709">
    <property type="entry name" value="Adenylsucc_synt"/>
    <property type="match status" value="1"/>
</dbReference>
<evidence type="ECO:0000256" key="7">
    <source>
        <dbReference type="ARBA" id="ARBA00023134"/>
    </source>
</evidence>
<comment type="catalytic activity">
    <reaction evidence="8">
        <text>IMP + L-aspartate + GTP = N(6)-(1,2-dicarboxyethyl)-AMP + GDP + phosphate + 2 H(+)</text>
        <dbReference type="Rhea" id="RHEA:15753"/>
        <dbReference type="ChEBI" id="CHEBI:15378"/>
        <dbReference type="ChEBI" id="CHEBI:29991"/>
        <dbReference type="ChEBI" id="CHEBI:37565"/>
        <dbReference type="ChEBI" id="CHEBI:43474"/>
        <dbReference type="ChEBI" id="CHEBI:57567"/>
        <dbReference type="ChEBI" id="CHEBI:58053"/>
        <dbReference type="ChEBI" id="CHEBI:58189"/>
        <dbReference type="EC" id="6.3.4.4"/>
    </reaction>
</comment>
<evidence type="ECO:0000256" key="3">
    <source>
        <dbReference type="ARBA" id="ARBA00022723"/>
    </source>
</evidence>
<dbReference type="GO" id="GO:0044208">
    <property type="term" value="P:'de novo' AMP biosynthetic process"/>
    <property type="evidence" value="ECO:0007669"/>
    <property type="project" value="UniProtKB-UniRule"/>
</dbReference>
<evidence type="ECO:0000256" key="8">
    <source>
        <dbReference type="HAMAP-Rule" id="MF_00011"/>
    </source>
</evidence>
<feature type="binding site" evidence="8">
    <location>
        <begin position="319"/>
        <end position="325"/>
    </location>
    <ligand>
        <name>substrate</name>
    </ligand>
</feature>
<dbReference type="EMBL" id="LCKQ01000025">
    <property type="protein sequence ID" value="KKU02903.1"/>
    <property type="molecule type" value="Genomic_DNA"/>
</dbReference>
<organism evidence="9 10">
    <name type="scientific">Candidatus Woesebacteria bacterium GW2011_GWE1_45_18</name>
    <dbReference type="NCBI Taxonomy" id="1618598"/>
    <lineage>
        <taxon>Bacteria</taxon>
        <taxon>Candidatus Woeseibacteriota</taxon>
    </lineage>
</organism>
<evidence type="ECO:0000313" key="10">
    <source>
        <dbReference type="Proteomes" id="UP000034086"/>
    </source>
</evidence>
<reference evidence="9 10" key="1">
    <citation type="journal article" date="2015" name="Nature">
        <title>rRNA introns, odd ribosomes, and small enigmatic genomes across a large radiation of phyla.</title>
        <authorList>
            <person name="Brown C.T."/>
            <person name="Hug L.A."/>
            <person name="Thomas B.C."/>
            <person name="Sharon I."/>
            <person name="Castelle C.J."/>
            <person name="Singh A."/>
            <person name="Wilkins M.J."/>
            <person name="Williams K.H."/>
            <person name="Banfield J.F."/>
        </authorList>
    </citation>
    <scope>NUCLEOTIDE SEQUENCE [LARGE SCALE GENOMIC DNA]</scope>
</reference>
<dbReference type="SMART" id="SM00788">
    <property type="entry name" value="Adenylsucc_synt"/>
    <property type="match status" value="1"/>
</dbReference>
<dbReference type="InterPro" id="IPR001114">
    <property type="entry name" value="Adenylosuccinate_synthetase"/>
</dbReference>
<dbReference type="EC" id="6.3.4.4" evidence="8"/>
<dbReference type="Proteomes" id="UP000034086">
    <property type="component" value="Unassembled WGS sequence"/>
</dbReference>
<protein>
    <recommendedName>
        <fullName evidence="8">Adenylosuccinate synthetase</fullName>
        <shortName evidence="8">AMPSase</shortName>
        <shortName evidence="8">AdSS</shortName>
        <ecNumber evidence="8">6.3.4.4</ecNumber>
    </recommendedName>
    <alternativeName>
        <fullName evidence="8">IMP--aspartate ligase</fullName>
    </alternativeName>
</protein>
<dbReference type="InterPro" id="IPR042111">
    <property type="entry name" value="Adenylosuccinate_synth_dom3"/>
</dbReference>
<dbReference type="HAMAP" id="MF_00011">
    <property type="entry name" value="Adenylosucc_synth"/>
    <property type="match status" value="1"/>
</dbReference>
<accession>A0A0G1PBV4</accession>
<evidence type="ECO:0000256" key="5">
    <source>
        <dbReference type="ARBA" id="ARBA00022755"/>
    </source>
</evidence>
<evidence type="ECO:0000256" key="1">
    <source>
        <dbReference type="ARBA" id="ARBA00011738"/>
    </source>
</evidence>
<dbReference type="PATRIC" id="fig|1618598.3.peg.553"/>
<dbReference type="AlphaFoldDB" id="A0A0G1PBV4"/>
<comment type="caution">
    <text evidence="9">The sequence shown here is derived from an EMBL/GenBank/DDBJ whole genome shotgun (WGS) entry which is preliminary data.</text>
</comment>
<dbReference type="UniPathway" id="UPA00075">
    <property type="reaction ID" value="UER00335"/>
</dbReference>
<feature type="binding site" description="in other chain" evidence="8">
    <location>
        <position position="258"/>
    </location>
    <ligand>
        <name>IMP</name>
        <dbReference type="ChEBI" id="CHEBI:58053"/>
        <note>ligand shared between dimeric partners</note>
    </ligand>
</feature>
<evidence type="ECO:0000256" key="6">
    <source>
        <dbReference type="ARBA" id="ARBA00022842"/>
    </source>
</evidence>
<feature type="active site" description="Proton donor" evidence="8">
    <location>
        <position position="48"/>
    </location>
</feature>
<keyword evidence="6 8" id="KW-0460">Magnesium</keyword>
<keyword evidence="5 8" id="KW-0658">Purine biosynthesis</keyword>
<feature type="binding site" evidence="8">
    <location>
        <position position="325"/>
    </location>
    <ligand>
        <name>GTP</name>
        <dbReference type="ChEBI" id="CHEBI:37565"/>
    </ligand>
</feature>
<dbReference type="GO" id="GO:0004019">
    <property type="term" value="F:adenylosuccinate synthase activity"/>
    <property type="evidence" value="ECO:0007669"/>
    <property type="project" value="UniProtKB-UniRule"/>
</dbReference>
<comment type="subunit">
    <text evidence="1 8">Homodimer.</text>
</comment>
<comment type="subcellular location">
    <subcellularLocation>
        <location evidence="8">Cytoplasm</location>
    </subcellularLocation>
</comment>
<proteinExistence type="inferred from homology"/>
<feature type="binding site" evidence="8">
    <location>
        <begin position="47"/>
        <end position="49"/>
    </location>
    <ligand>
        <name>GTP</name>
        <dbReference type="ChEBI" id="CHEBI:37565"/>
    </ligand>
</feature>
<dbReference type="SUPFAM" id="SSF52540">
    <property type="entry name" value="P-loop containing nucleoside triphosphate hydrolases"/>
    <property type="match status" value="1"/>
</dbReference>
<sequence length="451" mass="49823">MNSVFKNWKDGAILLTDAGWGDSGKGKCVSALKAEIGAKIIGGHNAGHTIVTDKGEFGLGLIPSTIINKDSFNLIGQEVVINPLFLINEISGLKKLGIAVSPKNLMIDARSHVVMKWHEVRDALSEEARGKGAIGSLHLGVGWTYSDRVNRRGLRLEDILAPDWKKRVRTELKNQIGVIEDMVREVKRKTGVKSKVEKDLNEREIIKDMAYARKFLSPFVGNTIDFVWKALDKNKKIVFEDSHGAMLEVSHGSWPFTTGVNTSVGALHRSFGGKAVRSLKKIIVSVKAYQTRVGGGPLPTENFGHFGNYVRKRGSEVGTRSGRARRCGPFDAPAIRYGLNIVGAGQNDEIALTKLDVLSGLNKIPVCVAYKHQRKIYAIPPRMDAQFLIKVRPQYEYLPGWKEDISGIRKFESLPKGAKKYILFIQKLLGRKITLVGVGKHQGATILPRVT</sequence>
<comment type="pathway">
    <text evidence="8">Purine metabolism; AMP biosynthesis via de novo pathway; AMP from IMP: step 1/2.</text>
</comment>
<feature type="binding site" evidence="8">
    <location>
        <position position="47"/>
    </location>
    <ligand>
        <name>Mg(2+)</name>
        <dbReference type="ChEBI" id="CHEBI:18420"/>
    </ligand>
</feature>
<name>A0A0G1PBV4_9BACT</name>
<comment type="similarity">
    <text evidence="8">Belongs to the adenylosuccinate synthetase family.</text>
</comment>
<dbReference type="GO" id="GO:0005737">
    <property type="term" value="C:cytoplasm"/>
    <property type="evidence" value="ECO:0007669"/>
    <property type="project" value="UniProtKB-SubCell"/>
</dbReference>
<feature type="binding site" evidence="8">
    <location>
        <position position="22"/>
    </location>
    <ligand>
        <name>Mg(2+)</name>
        <dbReference type="ChEBI" id="CHEBI:18420"/>
    </ligand>
</feature>
<keyword evidence="8" id="KW-0963">Cytoplasm</keyword>
<comment type="caution">
    <text evidence="8">Lacks conserved residue(s) required for the propagation of feature annotation.</text>
</comment>
<dbReference type="PANTHER" id="PTHR11846">
    <property type="entry name" value="ADENYLOSUCCINATE SYNTHETASE"/>
    <property type="match status" value="1"/>
</dbReference>
<feature type="active site" description="Proton acceptor" evidence="8">
    <location>
        <position position="22"/>
    </location>
</feature>
<evidence type="ECO:0000256" key="4">
    <source>
        <dbReference type="ARBA" id="ARBA00022741"/>
    </source>
</evidence>
<dbReference type="FunFam" id="3.90.170.10:FF:000001">
    <property type="entry name" value="Adenylosuccinate synthetase"/>
    <property type="match status" value="1"/>
</dbReference>
<comment type="function">
    <text evidence="8">Plays an important role in the de novo pathway of purine nucleotide biosynthesis. Catalyzes the first committed step in the biosynthesis of AMP from IMP.</text>
</comment>
<dbReference type="InterPro" id="IPR027417">
    <property type="entry name" value="P-loop_NTPase"/>
</dbReference>
<dbReference type="Gene3D" id="3.90.170.10">
    <property type="entry name" value="Adenylosuccinate Synthetase, subunit A, domain 3"/>
    <property type="match status" value="1"/>
</dbReference>
<feature type="binding site" evidence="8">
    <location>
        <position position="151"/>
    </location>
    <ligand>
        <name>IMP</name>
        <dbReference type="ChEBI" id="CHEBI:58053"/>
        <note>ligand shared between dimeric partners</note>
    </ligand>
</feature>
<feature type="binding site" evidence="8">
    <location>
        <begin position="354"/>
        <end position="356"/>
    </location>
    <ligand>
        <name>GTP</name>
        <dbReference type="ChEBI" id="CHEBI:37565"/>
    </ligand>
</feature>
<dbReference type="PANTHER" id="PTHR11846:SF0">
    <property type="entry name" value="ADENYLOSUCCINATE SYNTHETASE"/>
    <property type="match status" value="1"/>
</dbReference>
<keyword evidence="3 8" id="KW-0479">Metal-binding</keyword>
<keyword evidence="2 8" id="KW-0436">Ligase</keyword>
<feature type="binding site" evidence="8">
    <location>
        <begin position="437"/>
        <end position="439"/>
    </location>
    <ligand>
        <name>GTP</name>
        <dbReference type="ChEBI" id="CHEBI:37565"/>
    </ligand>
</feature>
<dbReference type="GO" id="GO:0005525">
    <property type="term" value="F:GTP binding"/>
    <property type="evidence" value="ECO:0007669"/>
    <property type="project" value="UniProtKB-UniRule"/>
</dbReference>
<evidence type="ECO:0000256" key="2">
    <source>
        <dbReference type="ARBA" id="ARBA00022598"/>
    </source>
</evidence>
<dbReference type="Gene3D" id="3.40.440.10">
    <property type="entry name" value="Adenylosuccinate Synthetase, subunit A, domain 1"/>
    <property type="match status" value="1"/>
</dbReference>
<feature type="binding site" description="in other chain" evidence="8">
    <location>
        <position position="323"/>
    </location>
    <ligand>
        <name>IMP</name>
        <dbReference type="ChEBI" id="CHEBI:58053"/>
        <note>ligand shared between dimeric partners</note>
    </ligand>
</feature>
<feature type="binding site" description="in other chain" evidence="8">
    <location>
        <begin position="45"/>
        <end position="48"/>
    </location>
    <ligand>
        <name>IMP</name>
        <dbReference type="ChEBI" id="CHEBI:58053"/>
        <note>ligand shared between dimeric partners</note>
    </ligand>
</feature>
<dbReference type="InterPro" id="IPR042109">
    <property type="entry name" value="Adenylosuccinate_synth_dom1"/>
</dbReference>
<dbReference type="InterPro" id="IPR042110">
    <property type="entry name" value="Adenylosuccinate_synth_dom2"/>
</dbReference>
<keyword evidence="4 8" id="KW-0547">Nucleotide-binding</keyword>
<dbReference type="GO" id="GO:0046040">
    <property type="term" value="P:IMP metabolic process"/>
    <property type="evidence" value="ECO:0007669"/>
    <property type="project" value="TreeGrafter"/>
</dbReference>
<evidence type="ECO:0000313" key="9">
    <source>
        <dbReference type="EMBL" id="KKU02903.1"/>
    </source>
</evidence>
<gene>
    <name evidence="8" type="primary">purA</name>
    <name evidence="9" type="ORF">UX03_C0025G0017</name>
</gene>
<dbReference type="GO" id="GO:0000287">
    <property type="term" value="F:magnesium ion binding"/>
    <property type="evidence" value="ECO:0007669"/>
    <property type="project" value="UniProtKB-UniRule"/>
</dbReference>
<keyword evidence="7 8" id="KW-0342">GTP-binding</keyword>